<feature type="region of interest" description="Disordered" evidence="1">
    <location>
        <begin position="776"/>
        <end position="801"/>
    </location>
</feature>
<feature type="region of interest" description="Disordered" evidence="1">
    <location>
        <begin position="715"/>
        <end position="738"/>
    </location>
</feature>
<feature type="region of interest" description="Disordered" evidence="1">
    <location>
        <begin position="609"/>
        <end position="632"/>
    </location>
</feature>
<organism evidence="3 4">
    <name type="scientific">Panagrellus redivivus</name>
    <name type="common">Microworm</name>
    <dbReference type="NCBI Taxonomy" id="6233"/>
    <lineage>
        <taxon>Eukaryota</taxon>
        <taxon>Metazoa</taxon>
        <taxon>Ecdysozoa</taxon>
        <taxon>Nematoda</taxon>
        <taxon>Chromadorea</taxon>
        <taxon>Rhabditida</taxon>
        <taxon>Tylenchina</taxon>
        <taxon>Panagrolaimomorpha</taxon>
        <taxon>Panagrolaimoidea</taxon>
        <taxon>Panagrolaimidae</taxon>
        <taxon>Panagrellus</taxon>
    </lineage>
</organism>
<keyword evidence="3" id="KW-1185">Reference proteome</keyword>
<proteinExistence type="predicted"/>
<evidence type="ECO:0000313" key="3">
    <source>
        <dbReference type="Proteomes" id="UP000492821"/>
    </source>
</evidence>
<protein>
    <submittedName>
        <fullName evidence="4">OTU domain-containing protein</fullName>
    </submittedName>
</protein>
<dbReference type="Proteomes" id="UP000492821">
    <property type="component" value="Unassembled WGS sequence"/>
</dbReference>
<dbReference type="WBParaSite" id="Pan_g8984.t2">
    <property type="protein sequence ID" value="Pan_g8984.t2"/>
    <property type="gene ID" value="Pan_g8984"/>
</dbReference>
<accession>A0A7E4WAR0</accession>
<reference evidence="3" key="1">
    <citation type="journal article" date="2013" name="Genetics">
        <title>The draft genome and transcriptome of Panagrellus redivivus are shaped by the harsh demands of a free-living lifestyle.</title>
        <authorList>
            <person name="Srinivasan J."/>
            <person name="Dillman A.R."/>
            <person name="Macchietto M.G."/>
            <person name="Heikkinen L."/>
            <person name="Lakso M."/>
            <person name="Fracchia K.M."/>
            <person name="Antoshechkin I."/>
            <person name="Mortazavi A."/>
            <person name="Wong G."/>
            <person name="Sternberg P.W."/>
        </authorList>
    </citation>
    <scope>NUCLEOTIDE SEQUENCE [LARGE SCALE GENOMIC DNA]</scope>
    <source>
        <strain evidence="3">MT8872</strain>
    </source>
</reference>
<evidence type="ECO:0000313" key="4">
    <source>
        <dbReference type="WBParaSite" id="Pan_g8984.t2"/>
    </source>
</evidence>
<dbReference type="PROSITE" id="PS50802">
    <property type="entry name" value="OTU"/>
    <property type="match status" value="1"/>
</dbReference>
<reference evidence="4" key="2">
    <citation type="submission" date="2020-10" db="UniProtKB">
        <authorList>
            <consortium name="WormBaseParasite"/>
        </authorList>
    </citation>
    <scope>IDENTIFICATION</scope>
</reference>
<feature type="compositionally biased region" description="Low complexity" evidence="1">
    <location>
        <begin position="715"/>
        <end position="727"/>
    </location>
</feature>
<name>A0A7E4WAR0_PANRE</name>
<dbReference type="AlphaFoldDB" id="A0A7E4WAR0"/>
<evidence type="ECO:0000256" key="1">
    <source>
        <dbReference type="SAM" id="MobiDB-lite"/>
    </source>
</evidence>
<dbReference type="CDD" id="cd22744">
    <property type="entry name" value="OTU"/>
    <property type="match status" value="1"/>
</dbReference>
<feature type="compositionally biased region" description="Polar residues" evidence="1">
    <location>
        <begin position="784"/>
        <end position="796"/>
    </location>
</feature>
<feature type="domain" description="OTU" evidence="2">
    <location>
        <begin position="896"/>
        <end position="1041"/>
    </location>
</feature>
<dbReference type="InterPro" id="IPR018289">
    <property type="entry name" value="MULE_transposase_dom"/>
</dbReference>
<feature type="region of interest" description="Disordered" evidence="1">
    <location>
        <begin position="90"/>
        <end position="109"/>
    </location>
</feature>
<dbReference type="InterPro" id="IPR003323">
    <property type="entry name" value="OTU_dom"/>
</dbReference>
<sequence>MHVFLMHRIACIFAKPHFRLKFKSCMSTRYHFRPIMNRITFETESVRQLIDTYLIAHPAMTILQLVNNINAMYPDRKRIQRTAVSNWIKKRQQELKPPEAPPPPTAQNVPEPVLVDTVPVANVVPNYYFGLTDHGDKTLLYYDASETHVKVLHLNKEKEEASAAYYRCCHCPTGRATLRFGQLDVRYCGSNCIGKPRNEFHAKQCVRLAKFKIRHGTSMQAAHAIAQAEAIKLGCFEEHFPPYWTMANDYSRLYNAQMDEEPTTLKTGERWLLYKTDSIRIYATDRMLEALANCEIALVDGTFRKSPRNFYQVLTISGLLTSEGTDKQEYQPLLMALLPDKTEESYVEVVNVIKQEWQKRNIKCRIQRMHSDYETGLQNAMKQLVGDDKVYGCLFHYSQALLRHAALHGLYRFYKSDDEDYKTIRQWLRDLLALPCLPPDEVDFMWDHLLQHPPEKPEGCNVVWPEEALQQVRDYMLQWLNITDRTWNFFGLGRTRNTNAMEAFHRIMPCGDRKPSLTRFLHFNNVFFTDVQNQLCRLEKGCRTKRRSKKYEKLQRTVFVMETELTDALTVTEPPTSDKKVELLHKYCRKMSYLLHDIRNKAGATAKSGKTLSVKRRLPNSRPDTVPQGVTVSDATMDDDAKSFSSAVSKSPTGVRFDNKALSNAISANDALDDAIFDDDMYLSAAIIAENMDFSVAISDDDDFSDGGLNSDNRSAGSFYSGDSSDGSFDDNDTSKDDDCCEVKVEDNGFCGEIDEQLSSVDEICKVNTDELENQPPRVKRSFTPYSRPTGNQNLPRQGPFKQFGASPPISSLNMVINANGILSNRNPLQSVISVPAHQPQHYRISIKPVSGRNALVYNSPCVAELQQKCKTMGITWKHMCQAPVAEMDLQKCNRITTLDVNADGHCAYSSVSMLLAGSPNHYMAVRRSVGTAILENKLDKTFYQFSSSSQKELRQLKGKSFQKMHAFDALDPEMWWDEIDAMAFAISQKVNIVVYVDAFNSWSVWNDTSIPSPFNAQICPENPTLLLYFKDAHYMPIVDVE</sequence>
<dbReference type="Pfam" id="PF10551">
    <property type="entry name" value="MULE"/>
    <property type="match status" value="1"/>
</dbReference>
<dbReference type="Gene3D" id="3.90.70.80">
    <property type="match status" value="1"/>
</dbReference>
<evidence type="ECO:0000259" key="2">
    <source>
        <dbReference type="PROSITE" id="PS50802"/>
    </source>
</evidence>